<dbReference type="PANTHER" id="PTHR38372:SF2">
    <property type="entry name" value="DENTIN SIALOPHOSPHOPROTEIN-LIKE PROTEIN"/>
    <property type="match status" value="1"/>
</dbReference>
<protein>
    <submittedName>
        <fullName evidence="2">Uncharacterized protein</fullName>
    </submittedName>
</protein>
<organism evidence="2 3">
    <name type="scientific">Apatococcus fuscideae</name>
    <dbReference type="NCBI Taxonomy" id="2026836"/>
    <lineage>
        <taxon>Eukaryota</taxon>
        <taxon>Viridiplantae</taxon>
        <taxon>Chlorophyta</taxon>
        <taxon>core chlorophytes</taxon>
        <taxon>Trebouxiophyceae</taxon>
        <taxon>Chlorellales</taxon>
        <taxon>Chlorellaceae</taxon>
        <taxon>Apatococcus</taxon>
    </lineage>
</organism>
<feature type="compositionally biased region" description="Polar residues" evidence="1">
    <location>
        <begin position="545"/>
        <end position="572"/>
    </location>
</feature>
<keyword evidence="3" id="KW-1185">Reference proteome</keyword>
<feature type="compositionally biased region" description="Low complexity" evidence="1">
    <location>
        <begin position="527"/>
        <end position="542"/>
    </location>
</feature>
<feature type="compositionally biased region" description="Basic and acidic residues" evidence="1">
    <location>
        <begin position="504"/>
        <end position="514"/>
    </location>
</feature>
<feature type="region of interest" description="Disordered" evidence="1">
    <location>
        <begin position="103"/>
        <end position="259"/>
    </location>
</feature>
<dbReference type="PANTHER" id="PTHR38372">
    <property type="entry name" value="DENTIN SIALOPHOSPHOPROTEIN-LIKE PROTEIN"/>
    <property type="match status" value="1"/>
</dbReference>
<reference evidence="2 3" key="1">
    <citation type="journal article" date="2024" name="Nat. Commun.">
        <title>Phylogenomics reveals the evolutionary origins of lichenization in chlorophyte algae.</title>
        <authorList>
            <person name="Puginier C."/>
            <person name="Libourel C."/>
            <person name="Otte J."/>
            <person name="Skaloud P."/>
            <person name="Haon M."/>
            <person name="Grisel S."/>
            <person name="Petersen M."/>
            <person name="Berrin J.G."/>
            <person name="Delaux P.M."/>
            <person name="Dal Grande F."/>
            <person name="Keller J."/>
        </authorList>
    </citation>
    <scope>NUCLEOTIDE SEQUENCE [LARGE SCALE GENOMIC DNA]</scope>
    <source>
        <strain evidence="2 3">SAG 2523</strain>
    </source>
</reference>
<evidence type="ECO:0000313" key="3">
    <source>
        <dbReference type="Proteomes" id="UP001485043"/>
    </source>
</evidence>
<feature type="compositionally biased region" description="Polar residues" evidence="1">
    <location>
        <begin position="407"/>
        <end position="422"/>
    </location>
</feature>
<gene>
    <name evidence="2" type="ORF">WJX84_007946</name>
</gene>
<dbReference type="EMBL" id="JALJOV010001385">
    <property type="protein sequence ID" value="KAK9848675.1"/>
    <property type="molecule type" value="Genomic_DNA"/>
</dbReference>
<proteinExistence type="predicted"/>
<feature type="compositionally biased region" description="Low complexity" evidence="1">
    <location>
        <begin position="423"/>
        <end position="442"/>
    </location>
</feature>
<sequence>MAALRLCLSGEMQYGVALKLTPELKRALLDAQHSGQPMRMILGKEQAKNVIQVGTSNFTFSRGDEGLDARVISTGMHAGHDASEIATIKEKLSIQRDLNQAASDRIRASKEEAENARKGRTLQKLTDVPAAIQGMKQGAAGNRSEPVRHAAKPRPASVALPKQSTQPAGADHATAAARAPTPPPMGPASHAIAPGDAASKPAGQSLPPAAAPGGKGRVKPKSKIQRAAAQHQKAKGGSSALPVPVSRPASAAAGQQRQNTSSLAIKAAETGGLRLCLLMTVLEKKRNTATVLKITQQIGEVVPRLRHPQKEEIKATLGSIGNNVAPGHWEVKPEHMQEAVAFREAFDSGSALCQWEKGPQQHGTGAGRPVQPLAHQLPAGISKPRTGADDVPASLEAAGQSADGSEPQPSTSEATTQDQPSEAANAKQQQQQSQHRAIAAQALPKKEEKAEKEKKKKRSKRRREEKQQEATVQASGPAHLTEQPAAELYHGADVSKRQSSGAPGHDRMDADGPHAIEVGQHASVRVGSPWLSSGGSPAAAAPISNGHTADPQNGTDQVLGLDSSSEASDSNPPQDPEPELDQFDHERPIDMGPIAGREQYLERTQWYYDKFEVYHMLNLRISSFHDEVKALDQAAVDHAEDIRGWARLARRKERQDIPKLTRWDRILKTLHEELTLDTEHFKQFLLSFSQPEAPAADPLSVPAATAMA</sequence>
<evidence type="ECO:0000313" key="2">
    <source>
        <dbReference type="EMBL" id="KAK9848675.1"/>
    </source>
</evidence>
<feature type="compositionally biased region" description="Low complexity" evidence="1">
    <location>
        <begin position="167"/>
        <end position="179"/>
    </location>
</feature>
<dbReference type="AlphaFoldDB" id="A0AAW1SP23"/>
<accession>A0AAW1SP23</accession>
<feature type="compositionally biased region" description="Basic and acidic residues" evidence="1">
    <location>
        <begin position="104"/>
        <end position="117"/>
    </location>
</feature>
<feature type="compositionally biased region" description="Basic and acidic residues" evidence="1">
    <location>
        <begin position="444"/>
        <end position="453"/>
    </location>
</feature>
<comment type="caution">
    <text evidence="2">The sequence shown here is derived from an EMBL/GenBank/DDBJ whole genome shotgun (WGS) entry which is preliminary data.</text>
</comment>
<feature type="compositionally biased region" description="Low complexity" evidence="1">
    <location>
        <begin position="238"/>
        <end position="253"/>
    </location>
</feature>
<evidence type="ECO:0000256" key="1">
    <source>
        <dbReference type="SAM" id="MobiDB-lite"/>
    </source>
</evidence>
<dbReference type="Proteomes" id="UP001485043">
    <property type="component" value="Unassembled WGS sequence"/>
</dbReference>
<feature type="region of interest" description="Disordered" evidence="1">
    <location>
        <begin position="397"/>
        <end position="589"/>
    </location>
</feature>
<name>A0AAW1SP23_9CHLO</name>